<dbReference type="EMBL" id="CP022098">
    <property type="protein sequence ID" value="ATB40175.1"/>
    <property type="molecule type" value="Genomic_DNA"/>
</dbReference>
<keyword evidence="1" id="KW-0449">Lipoprotein</keyword>
<dbReference type="Proteomes" id="UP000217257">
    <property type="component" value="Chromosome"/>
</dbReference>
<protein>
    <submittedName>
        <fullName evidence="1">Lipoprotein</fullName>
    </submittedName>
</protein>
<dbReference type="KEGG" id="cfus:CYFUS_005623"/>
<dbReference type="PROSITE" id="PS51257">
    <property type="entry name" value="PROKAR_LIPOPROTEIN"/>
    <property type="match status" value="1"/>
</dbReference>
<dbReference type="RefSeq" id="WP_095988088.1">
    <property type="nucleotide sequence ID" value="NZ_CP022098.1"/>
</dbReference>
<evidence type="ECO:0000313" key="1">
    <source>
        <dbReference type="EMBL" id="ATB40175.1"/>
    </source>
</evidence>
<proteinExistence type="predicted"/>
<dbReference type="AlphaFoldDB" id="A0A250J8E4"/>
<name>A0A250J8E4_9BACT</name>
<organism evidence="1 2">
    <name type="scientific">Cystobacter fuscus</name>
    <dbReference type="NCBI Taxonomy" id="43"/>
    <lineage>
        <taxon>Bacteria</taxon>
        <taxon>Pseudomonadati</taxon>
        <taxon>Myxococcota</taxon>
        <taxon>Myxococcia</taxon>
        <taxon>Myxococcales</taxon>
        <taxon>Cystobacterineae</taxon>
        <taxon>Archangiaceae</taxon>
        <taxon>Cystobacter</taxon>
    </lineage>
</organism>
<gene>
    <name evidence="1" type="ORF">CYFUS_005623</name>
</gene>
<evidence type="ECO:0000313" key="2">
    <source>
        <dbReference type="Proteomes" id="UP000217257"/>
    </source>
</evidence>
<reference evidence="1 2" key="1">
    <citation type="submission" date="2017-06" db="EMBL/GenBank/DDBJ databases">
        <title>Sequencing and comparative analysis of myxobacterial genomes.</title>
        <authorList>
            <person name="Rupp O."/>
            <person name="Goesmann A."/>
            <person name="Sogaard-Andersen L."/>
        </authorList>
    </citation>
    <scope>NUCLEOTIDE SEQUENCE [LARGE SCALE GENOMIC DNA]</scope>
    <source>
        <strain evidence="1 2">DSM 52655</strain>
    </source>
</reference>
<sequence length="172" mass="17987">MRLPFTPGLLVCAVAASGCFISENPVPPQVCAQDADCPSTHRCVTVSEGERLCEVLYPPAPLDFDAGSPPDAGSARTPTWCNDIQPVMVANCVSSCHGATTTNSGHPEFRLDVYSSASPKGALEMAALVKARAVDQRNMPPGASPTSLSAERELIKRWVAAGSPFCDDAGTP</sequence>
<accession>A0A250J8E4</accession>